<sequence>MFACCMRDNDVRTGATMSEKKAPCLLLPVELQNQIFSYLPFLDQIHCMSVAPIWYTILQQENFKDIRYYNHIYPTIHRLTFEEDLEIDLHVVKGHIGTASIWKRPAPFKNKPQYLLANIDLKSEQPSVLSERIFRDDFSGFSKDKIGQIHVSLIEVILVAFTSNDPNARFSGPWKRRWLLSEQIDPSFEGMTILDLLQFTMDVVAASHNLAMENLVTVKLVLSGWKRRRLDVVVSI</sequence>
<dbReference type="InterPro" id="IPR036047">
    <property type="entry name" value="F-box-like_dom_sf"/>
</dbReference>
<dbReference type="SUPFAM" id="SSF81383">
    <property type="entry name" value="F-box domain"/>
    <property type="match status" value="1"/>
</dbReference>
<dbReference type="AlphaFoldDB" id="A0A7C8JSM6"/>
<reference evidence="2 3" key="1">
    <citation type="submission" date="2019-06" db="EMBL/GenBank/DDBJ databases">
        <authorList>
            <person name="Palmer J.M."/>
        </authorList>
    </citation>
    <scope>NUCLEOTIDE SEQUENCE [LARGE SCALE GENOMIC DNA]</scope>
    <source>
        <strain evidence="2 3">TWF703</strain>
    </source>
</reference>
<dbReference type="Proteomes" id="UP000480548">
    <property type="component" value="Unassembled WGS sequence"/>
</dbReference>
<dbReference type="Gene3D" id="1.20.1280.50">
    <property type="match status" value="1"/>
</dbReference>
<proteinExistence type="predicted"/>
<gene>
    <name evidence="2" type="ORF">TWF703_005358</name>
</gene>
<feature type="domain" description="F-box" evidence="1">
    <location>
        <begin position="27"/>
        <end position="67"/>
    </location>
</feature>
<accession>A0A7C8JSM6</accession>
<dbReference type="EMBL" id="WIQZ01000028">
    <property type="protein sequence ID" value="KAF3136644.1"/>
    <property type="molecule type" value="Genomic_DNA"/>
</dbReference>
<evidence type="ECO:0000313" key="3">
    <source>
        <dbReference type="Proteomes" id="UP000480548"/>
    </source>
</evidence>
<dbReference type="SMART" id="SM00256">
    <property type="entry name" value="FBOX"/>
    <property type="match status" value="1"/>
</dbReference>
<name>A0A7C8JSM6_ORBOL</name>
<organism evidence="2 3">
    <name type="scientific">Orbilia oligospora</name>
    <name type="common">Nematode-trapping fungus</name>
    <name type="synonym">Arthrobotrys oligospora</name>
    <dbReference type="NCBI Taxonomy" id="2813651"/>
    <lineage>
        <taxon>Eukaryota</taxon>
        <taxon>Fungi</taxon>
        <taxon>Dikarya</taxon>
        <taxon>Ascomycota</taxon>
        <taxon>Pezizomycotina</taxon>
        <taxon>Orbiliomycetes</taxon>
        <taxon>Orbiliales</taxon>
        <taxon>Orbiliaceae</taxon>
        <taxon>Orbilia</taxon>
    </lineage>
</organism>
<comment type="caution">
    <text evidence="2">The sequence shown here is derived from an EMBL/GenBank/DDBJ whole genome shotgun (WGS) entry which is preliminary data.</text>
</comment>
<protein>
    <recommendedName>
        <fullName evidence="1">F-box domain-containing protein</fullName>
    </recommendedName>
</protein>
<dbReference type="InterPro" id="IPR001810">
    <property type="entry name" value="F-box_dom"/>
</dbReference>
<evidence type="ECO:0000259" key="1">
    <source>
        <dbReference type="SMART" id="SM00256"/>
    </source>
</evidence>
<evidence type="ECO:0000313" key="2">
    <source>
        <dbReference type="EMBL" id="KAF3136644.1"/>
    </source>
</evidence>
<dbReference type="Pfam" id="PF00646">
    <property type="entry name" value="F-box"/>
    <property type="match status" value="1"/>
</dbReference>